<evidence type="ECO:0000313" key="5">
    <source>
        <dbReference type="EMBL" id="RIW12417.1"/>
    </source>
</evidence>
<comment type="caution">
    <text evidence="5">The sequence shown here is derived from an EMBL/GenBank/DDBJ whole genome shotgun (WGS) entry which is preliminary data.</text>
</comment>
<dbReference type="InterPro" id="IPR049712">
    <property type="entry name" value="Poly_export"/>
</dbReference>
<dbReference type="AlphaFoldDB" id="A0A418PMP6"/>
<feature type="domain" description="Soluble ligand binding" evidence="4">
    <location>
        <begin position="405"/>
        <end position="451"/>
    </location>
</feature>
<evidence type="ECO:0000256" key="2">
    <source>
        <dbReference type="SAM" id="Coils"/>
    </source>
</evidence>
<dbReference type="InterPro" id="IPR019554">
    <property type="entry name" value="Soluble_ligand-bd"/>
</dbReference>
<dbReference type="Gene3D" id="3.10.560.10">
    <property type="entry name" value="Outer membrane lipoprotein wza domain like"/>
    <property type="match status" value="6"/>
</dbReference>
<dbReference type="OrthoDB" id="9808948at2"/>
<gene>
    <name evidence="5" type="ORF">D0X99_19040</name>
</gene>
<feature type="domain" description="Soluble ligand binding" evidence="4">
    <location>
        <begin position="593"/>
        <end position="638"/>
    </location>
</feature>
<dbReference type="PANTHER" id="PTHR33619">
    <property type="entry name" value="POLYSACCHARIDE EXPORT PROTEIN GFCE-RELATED"/>
    <property type="match status" value="1"/>
</dbReference>
<dbReference type="PANTHER" id="PTHR33619:SF3">
    <property type="entry name" value="POLYSACCHARIDE EXPORT PROTEIN GFCE-RELATED"/>
    <property type="match status" value="1"/>
</dbReference>
<dbReference type="Gene3D" id="3.30.1950.10">
    <property type="entry name" value="wza like domain"/>
    <property type="match status" value="1"/>
</dbReference>
<feature type="domain" description="Soluble ligand binding" evidence="4">
    <location>
        <begin position="240"/>
        <end position="284"/>
    </location>
</feature>
<keyword evidence="6" id="KW-1185">Reference proteome</keyword>
<feature type="domain" description="Polysaccharide export protein N-terminal" evidence="3">
    <location>
        <begin position="151"/>
        <end position="216"/>
    </location>
</feature>
<dbReference type="InterPro" id="IPR003715">
    <property type="entry name" value="Poly_export_N"/>
</dbReference>
<name>A0A418PMP6_9BACT</name>
<feature type="coiled-coil region" evidence="2">
    <location>
        <begin position="645"/>
        <end position="704"/>
    </location>
</feature>
<evidence type="ECO:0000259" key="3">
    <source>
        <dbReference type="Pfam" id="PF02563"/>
    </source>
</evidence>
<dbReference type="EMBL" id="QXML01000014">
    <property type="protein sequence ID" value="RIW12417.1"/>
    <property type="molecule type" value="Genomic_DNA"/>
</dbReference>
<feature type="domain" description="Soluble ligand binding" evidence="4">
    <location>
        <begin position="323"/>
        <end position="367"/>
    </location>
</feature>
<feature type="domain" description="Soluble ligand binding" evidence="4">
    <location>
        <begin position="496"/>
        <end position="544"/>
    </location>
</feature>
<evidence type="ECO:0000313" key="6">
    <source>
        <dbReference type="Proteomes" id="UP000283522"/>
    </source>
</evidence>
<reference evidence="5 6" key="1">
    <citation type="submission" date="2018-09" db="EMBL/GenBank/DDBJ databases">
        <authorList>
            <person name="Wang X."/>
            <person name="Du Z."/>
        </authorList>
    </citation>
    <scope>NUCLEOTIDE SEQUENCE [LARGE SCALE GENOMIC DNA]</scope>
    <source>
        <strain evidence="5 6">N3</strain>
    </source>
</reference>
<accession>A0A418PMP6</accession>
<evidence type="ECO:0000256" key="1">
    <source>
        <dbReference type="ARBA" id="ARBA00022729"/>
    </source>
</evidence>
<sequence>MIPFIFLMYFFTVDAVQAQSFADIQNIKVDNLSDSQIEQLIKRAESAGMTEDQLEAYALEKGMPVTEVAKLRARIMQIRSGGKSQEMGAKTTRQGSNQIREIQGFEMDPKLFDSLRKSDPYFDLTPKQKKIFGFKLFHNRELNFNPSLSIPTPQTYVIGAGDQLLLDVYGVSQQSFDLTVNPEGKILIPNIGPVQVGGATIEAATSRIKSSLSKIYSGLSGSNPNTFLEIRLGNIRTISVSLVGELSRPGTYTLPSFASVFNALFAAGGPNENGTFRYIQLYRNSKLFAEVDIYDFLTRGEHSANVTVRDNDVIIVQPFRNRVEISGPVRREGFFEMKDGESLEDLLRFAGGFSSNAYKDRITVRRTTSTQMNVEDVAAEEFKNFKPKDGDELKVGELINRFENRVQLSGAVFRPGEYSIPEGGIGIKELIQKGEGLTGDAYTKRAVIYRTKENLTLESMSIDLEGILNGSIPDVKLKREDVLSISSMYDLREEFYVQITGEVNIPGAYAFAEKMTVADLVVKAGGFREAASNSYIEIARRVRNDVTGKIAEIITLDIDADLKLKPQESDFALQPFDHIFIRKSPGFQRQKLVTVEGEVFYPGEFSLSNATERISDLIKRAGGLNQFAYAKGATLVRRTEYFKEKNDSEIKEENLKSVAEKLEKDDILLNEAEKILLERINSKLEAKEELKREEEMKKKKLEDEDPDLRLNRLLDMSDSAKVKIEFKEQELVGINLEQILKNPGSSQDLILMEGDIIRVPKELQTVRMRGQVLFPTTARFEAGRGFKGYISRSGGFTEEARRSKSYVVYANGDVRRTRNLLFVKFYPNLEPGAEIIVPQKPERVPLGPQQWVAIGTGLATLGLIIVQIIDLSGSGN</sequence>
<dbReference type="GO" id="GO:0015159">
    <property type="term" value="F:polysaccharide transmembrane transporter activity"/>
    <property type="evidence" value="ECO:0007669"/>
    <property type="project" value="InterPro"/>
</dbReference>
<keyword evidence="2" id="KW-0175">Coiled coil</keyword>
<dbReference type="Pfam" id="PF02563">
    <property type="entry name" value="Poly_export"/>
    <property type="match status" value="1"/>
</dbReference>
<dbReference type="Pfam" id="PF10531">
    <property type="entry name" value="SLBB"/>
    <property type="match status" value="5"/>
</dbReference>
<evidence type="ECO:0000259" key="4">
    <source>
        <dbReference type="Pfam" id="PF10531"/>
    </source>
</evidence>
<keyword evidence="1" id="KW-0732">Signal</keyword>
<protein>
    <submittedName>
        <fullName evidence="5">Polysaccharide biosynthesis protein</fullName>
    </submittedName>
</protein>
<organism evidence="5 6">
    <name type="scientific">Algoriphagus lacus</name>
    <dbReference type="NCBI Taxonomy" id="2056311"/>
    <lineage>
        <taxon>Bacteria</taxon>
        <taxon>Pseudomonadati</taxon>
        <taxon>Bacteroidota</taxon>
        <taxon>Cytophagia</taxon>
        <taxon>Cytophagales</taxon>
        <taxon>Cyclobacteriaceae</taxon>
        <taxon>Algoriphagus</taxon>
    </lineage>
</organism>
<dbReference type="Proteomes" id="UP000283522">
    <property type="component" value="Unassembled WGS sequence"/>
</dbReference>
<proteinExistence type="predicted"/>